<evidence type="ECO:0000313" key="7">
    <source>
        <dbReference type="EMBL" id="MFC6761940.1"/>
    </source>
</evidence>
<gene>
    <name evidence="7" type="ORF">ACFQFQ_24515</name>
</gene>
<dbReference type="InterPro" id="IPR036388">
    <property type="entry name" value="WH-like_DNA-bd_sf"/>
</dbReference>
<dbReference type="NCBIfam" id="TIGR02937">
    <property type="entry name" value="sigma70-ECF"/>
    <property type="match status" value="1"/>
</dbReference>
<name>A0ABW2B869_9RHOB</name>
<protein>
    <submittedName>
        <fullName evidence="7">Sigma-70 family RNA polymerase sigma factor</fullName>
    </submittedName>
</protein>
<sequence length="150" mass="16866">MLMCEAMRILGSPDRAEDVLQDAVLRCLSSQALQRTPDSPCSYLRRMVRNLALDHYRKQKREIPCDAFAETLVCPATPVEQKLSAQEDLAHLMRALGALCPKRRYAFVEARLKAKQQTEIAREMNLSASRVHALIQSAQTQLEAALAETL</sequence>
<dbReference type="Pfam" id="PF08281">
    <property type="entry name" value="Sigma70_r4_2"/>
    <property type="match status" value="1"/>
</dbReference>
<dbReference type="InterPro" id="IPR007627">
    <property type="entry name" value="RNA_pol_sigma70_r2"/>
</dbReference>
<reference evidence="8" key="1">
    <citation type="journal article" date="2019" name="Int. J. Syst. Evol. Microbiol.">
        <title>The Global Catalogue of Microorganisms (GCM) 10K type strain sequencing project: providing services to taxonomists for standard genome sequencing and annotation.</title>
        <authorList>
            <consortium name="The Broad Institute Genomics Platform"/>
            <consortium name="The Broad Institute Genome Sequencing Center for Infectious Disease"/>
            <person name="Wu L."/>
            <person name="Ma J."/>
        </authorList>
    </citation>
    <scope>NUCLEOTIDE SEQUENCE [LARGE SCALE GENOMIC DNA]</scope>
    <source>
        <strain evidence="8">CCUG 66188</strain>
    </source>
</reference>
<dbReference type="Pfam" id="PF04542">
    <property type="entry name" value="Sigma70_r2"/>
    <property type="match status" value="1"/>
</dbReference>
<evidence type="ECO:0000256" key="2">
    <source>
        <dbReference type="ARBA" id="ARBA00023015"/>
    </source>
</evidence>
<evidence type="ECO:0000259" key="6">
    <source>
        <dbReference type="Pfam" id="PF08281"/>
    </source>
</evidence>
<evidence type="ECO:0000256" key="3">
    <source>
        <dbReference type="ARBA" id="ARBA00023082"/>
    </source>
</evidence>
<dbReference type="Gene3D" id="1.10.10.10">
    <property type="entry name" value="Winged helix-like DNA-binding domain superfamily/Winged helix DNA-binding domain"/>
    <property type="match status" value="1"/>
</dbReference>
<dbReference type="Gene3D" id="1.10.1740.10">
    <property type="match status" value="1"/>
</dbReference>
<dbReference type="EMBL" id="JBHSWG010000003">
    <property type="protein sequence ID" value="MFC6761940.1"/>
    <property type="molecule type" value="Genomic_DNA"/>
</dbReference>
<feature type="domain" description="RNA polymerase sigma factor 70 region 4 type 2" evidence="6">
    <location>
        <begin position="92"/>
        <end position="137"/>
    </location>
</feature>
<dbReference type="PANTHER" id="PTHR43133">
    <property type="entry name" value="RNA POLYMERASE ECF-TYPE SIGMA FACTO"/>
    <property type="match status" value="1"/>
</dbReference>
<dbReference type="InterPro" id="IPR013249">
    <property type="entry name" value="RNA_pol_sigma70_r4_t2"/>
</dbReference>
<accession>A0ABW2B869</accession>
<evidence type="ECO:0000256" key="4">
    <source>
        <dbReference type="ARBA" id="ARBA00023163"/>
    </source>
</evidence>
<dbReference type="SUPFAM" id="SSF88946">
    <property type="entry name" value="Sigma2 domain of RNA polymerase sigma factors"/>
    <property type="match status" value="1"/>
</dbReference>
<evidence type="ECO:0000313" key="8">
    <source>
        <dbReference type="Proteomes" id="UP001596353"/>
    </source>
</evidence>
<keyword evidence="4" id="KW-0804">Transcription</keyword>
<feature type="domain" description="RNA polymerase sigma-70 region 2" evidence="5">
    <location>
        <begin position="6"/>
        <end position="61"/>
    </location>
</feature>
<organism evidence="7 8">
    <name type="scientific">Sulfitobacter porphyrae</name>
    <dbReference type="NCBI Taxonomy" id="1246864"/>
    <lineage>
        <taxon>Bacteria</taxon>
        <taxon>Pseudomonadati</taxon>
        <taxon>Pseudomonadota</taxon>
        <taxon>Alphaproteobacteria</taxon>
        <taxon>Rhodobacterales</taxon>
        <taxon>Roseobacteraceae</taxon>
        <taxon>Sulfitobacter</taxon>
    </lineage>
</organism>
<dbReference type="PANTHER" id="PTHR43133:SF63">
    <property type="entry name" value="RNA POLYMERASE SIGMA FACTOR FECI-RELATED"/>
    <property type="match status" value="1"/>
</dbReference>
<comment type="similarity">
    <text evidence="1">Belongs to the sigma-70 factor family. ECF subfamily.</text>
</comment>
<dbReference type="InterPro" id="IPR013324">
    <property type="entry name" value="RNA_pol_sigma_r3/r4-like"/>
</dbReference>
<keyword evidence="8" id="KW-1185">Reference proteome</keyword>
<dbReference type="InterPro" id="IPR039425">
    <property type="entry name" value="RNA_pol_sigma-70-like"/>
</dbReference>
<dbReference type="InterPro" id="IPR014284">
    <property type="entry name" value="RNA_pol_sigma-70_dom"/>
</dbReference>
<dbReference type="SUPFAM" id="SSF88659">
    <property type="entry name" value="Sigma3 and sigma4 domains of RNA polymerase sigma factors"/>
    <property type="match status" value="1"/>
</dbReference>
<keyword evidence="3" id="KW-0731">Sigma factor</keyword>
<evidence type="ECO:0000256" key="1">
    <source>
        <dbReference type="ARBA" id="ARBA00010641"/>
    </source>
</evidence>
<evidence type="ECO:0000259" key="5">
    <source>
        <dbReference type="Pfam" id="PF04542"/>
    </source>
</evidence>
<dbReference type="InterPro" id="IPR013325">
    <property type="entry name" value="RNA_pol_sigma_r2"/>
</dbReference>
<keyword evidence="2" id="KW-0805">Transcription regulation</keyword>
<proteinExistence type="inferred from homology"/>
<comment type="caution">
    <text evidence="7">The sequence shown here is derived from an EMBL/GenBank/DDBJ whole genome shotgun (WGS) entry which is preliminary data.</text>
</comment>
<dbReference type="Proteomes" id="UP001596353">
    <property type="component" value="Unassembled WGS sequence"/>
</dbReference>